<dbReference type="EMBL" id="LC171369">
    <property type="protein sequence ID" value="BBA74299.1"/>
    <property type="molecule type" value="Genomic_DNA"/>
</dbReference>
<protein>
    <submittedName>
        <fullName evidence="1">Uncharacterized protein</fullName>
    </submittedName>
</protein>
<dbReference type="AlphaFoldDB" id="A0A292GS54"/>
<evidence type="ECO:0000313" key="1">
    <source>
        <dbReference type="EMBL" id="BBA74299.1"/>
    </source>
</evidence>
<reference evidence="1" key="1">
    <citation type="submission" date="2016-07" db="EMBL/GenBank/DDBJ databases">
        <title>Genomics reveals synergistic degradation of pyrene by five bacteria in a mangrove sediment-derived bacterial consortium.</title>
        <authorList>
            <person name="Wanapaisan P."/>
            <person name="Vejarano F."/>
            <person name="Chakraborty J."/>
            <person name="Shintani M."/>
            <person name="Muangchinda C."/>
            <person name="Laothamteep N."/>
            <person name="Suzuki-Minakuchi C."/>
            <person name="Inoue K."/>
            <person name="Nojiri H."/>
            <person name="Pinyakong O."/>
        </authorList>
    </citation>
    <scope>NUCLEOTIDE SEQUENCE</scope>
    <source>
        <strain evidence="1">PW1</strain>
    </source>
</reference>
<name>A0A292GS54_9HYPH</name>
<organism evidence="1">
    <name type="scientific">Ochrobactrum sp. PW1</name>
    <dbReference type="NCBI Taxonomy" id="1882222"/>
    <lineage>
        <taxon>Bacteria</taxon>
        <taxon>Pseudomonadati</taxon>
        <taxon>Pseudomonadota</taxon>
        <taxon>Alphaproteobacteria</taxon>
        <taxon>Hyphomicrobiales</taxon>
        <taxon>Brucellaceae</taxon>
        <taxon>Brucella/Ochrobactrum group</taxon>
        <taxon>Ochrobactrum</taxon>
    </lineage>
</organism>
<proteinExistence type="predicted"/>
<dbReference type="Gene3D" id="3.30.930.30">
    <property type="match status" value="1"/>
</dbReference>
<accession>A0A292GS54</accession>
<sequence>MNFVQNDKPSAPEELSTFALSDPQFPRFRYLRNYWKTSGPKSGIKTKVMGKLRPAGHVALRHDVLLPHRAPGEYIDVEFLLTRCDATLPRHEKTGFGQFTIDLPEDLGWHVGWEKARSWAASYFVEQYQVPVILILHATSLSGSSNLPHVHAILPPRRLGANGFGAHVPGVCCDDGFELALLSWDDFSQGLYT</sequence>